<dbReference type="AlphaFoldDB" id="A0A1G2MY84"/>
<dbReference type="EMBL" id="MHRT01000007">
    <property type="protein sequence ID" value="OHA28794.1"/>
    <property type="molecule type" value="Genomic_DNA"/>
</dbReference>
<name>A0A1G2MY84_9BACT</name>
<protein>
    <submittedName>
        <fullName evidence="1">Uncharacterized protein</fullName>
    </submittedName>
</protein>
<comment type="caution">
    <text evidence="1">The sequence shown here is derived from an EMBL/GenBank/DDBJ whole genome shotgun (WGS) entry which is preliminary data.</text>
</comment>
<dbReference type="Proteomes" id="UP000178089">
    <property type="component" value="Unassembled WGS sequence"/>
</dbReference>
<gene>
    <name evidence="1" type="ORF">A3F51_02325</name>
</gene>
<accession>A0A1G2MY84</accession>
<proteinExistence type="predicted"/>
<evidence type="ECO:0000313" key="1">
    <source>
        <dbReference type="EMBL" id="OHA28794.1"/>
    </source>
</evidence>
<sequence>MKKLYSKSPFLTVILSIILGVLIVTTGVSAATTISTNINTAGTLTVSGASSLAAVTTSGTLTVGSSGTALTQVIKGSCSSWNGTGLNSMDGSQTASTTEAYDCAVTGVVSGDVVIAQLASSTPITTTAGSAYWNIIGAQASTTSGYITVLLYNNGPTAVPSALGVGSSTSYIIIR</sequence>
<reference evidence="1 2" key="1">
    <citation type="journal article" date="2016" name="Nat. Commun.">
        <title>Thousands of microbial genomes shed light on interconnected biogeochemical processes in an aquifer system.</title>
        <authorList>
            <person name="Anantharaman K."/>
            <person name="Brown C.T."/>
            <person name="Hug L.A."/>
            <person name="Sharon I."/>
            <person name="Castelle C.J."/>
            <person name="Probst A.J."/>
            <person name="Thomas B.C."/>
            <person name="Singh A."/>
            <person name="Wilkins M.J."/>
            <person name="Karaoz U."/>
            <person name="Brodie E.L."/>
            <person name="Williams K.H."/>
            <person name="Hubbard S.S."/>
            <person name="Banfield J.F."/>
        </authorList>
    </citation>
    <scope>NUCLEOTIDE SEQUENCE [LARGE SCALE GENOMIC DNA]</scope>
</reference>
<organism evidence="1 2">
    <name type="scientific">Candidatus Taylorbacteria bacterium RIFCSPHIGHO2_12_FULL_45_16</name>
    <dbReference type="NCBI Taxonomy" id="1802315"/>
    <lineage>
        <taxon>Bacteria</taxon>
        <taxon>Candidatus Tayloriibacteriota</taxon>
    </lineage>
</organism>
<evidence type="ECO:0000313" key="2">
    <source>
        <dbReference type="Proteomes" id="UP000178089"/>
    </source>
</evidence>